<protein>
    <submittedName>
        <fullName evidence="2">Uncharacterized protein</fullName>
    </submittedName>
</protein>
<dbReference type="EMBL" id="OY660879">
    <property type="protein sequence ID" value="CAJ1076429.1"/>
    <property type="molecule type" value="Genomic_DNA"/>
</dbReference>
<reference evidence="2" key="1">
    <citation type="submission" date="2023-08" db="EMBL/GenBank/DDBJ databases">
        <authorList>
            <person name="Alioto T."/>
            <person name="Alioto T."/>
            <person name="Gomez Garrido J."/>
        </authorList>
    </citation>
    <scope>NUCLEOTIDE SEQUENCE</scope>
</reference>
<evidence type="ECO:0000256" key="1">
    <source>
        <dbReference type="SAM" id="MobiDB-lite"/>
    </source>
</evidence>
<proteinExistence type="predicted"/>
<name>A0AAV1GTQ8_XYRNO</name>
<keyword evidence="3" id="KW-1185">Reference proteome</keyword>
<gene>
    <name evidence="2" type="ORF">XNOV1_A038974</name>
</gene>
<evidence type="ECO:0000313" key="2">
    <source>
        <dbReference type="EMBL" id="CAJ1076429.1"/>
    </source>
</evidence>
<dbReference type="AlphaFoldDB" id="A0AAV1GTQ8"/>
<feature type="region of interest" description="Disordered" evidence="1">
    <location>
        <begin position="1"/>
        <end position="47"/>
    </location>
</feature>
<organism evidence="2 3">
    <name type="scientific">Xyrichtys novacula</name>
    <name type="common">Pearly razorfish</name>
    <name type="synonym">Hemipteronotus novacula</name>
    <dbReference type="NCBI Taxonomy" id="13765"/>
    <lineage>
        <taxon>Eukaryota</taxon>
        <taxon>Metazoa</taxon>
        <taxon>Chordata</taxon>
        <taxon>Craniata</taxon>
        <taxon>Vertebrata</taxon>
        <taxon>Euteleostomi</taxon>
        <taxon>Actinopterygii</taxon>
        <taxon>Neopterygii</taxon>
        <taxon>Teleostei</taxon>
        <taxon>Neoteleostei</taxon>
        <taxon>Acanthomorphata</taxon>
        <taxon>Eupercaria</taxon>
        <taxon>Labriformes</taxon>
        <taxon>Labridae</taxon>
        <taxon>Xyrichtys</taxon>
    </lineage>
</organism>
<dbReference type="Proteomes" id="UP001178508">
    <property type="component" value="Chromosome 16"/>
</dbReference>
<accession>A0AAV1GTQ8</accession>
<feature type="compositionally biased region" description="Basic and acidic residues" evidence="1">
    <location>
        <begin position="31"/>
        <end position="47"/>
    </location>
</feature>
<sequence>MLLNVVDEMAGGGSESDHEEKAAGASGGDPSQKDESPPPKKARNESLQDMYKKILAENDNIKQAATGETALQVSK</sequence>
<evidence type="ECO:0000313" key="3">
    <source>
        <dbReference type="Proteomes" id="UP001178508"/>
    </source>
</evidence>